<dbReference type="PANTHER" id="PTHR34357:SF2">
    <property type="entry name" value="F26F24.3-RELATED"/>
    <property type="match status" value="1"/>
</dbReference>
<evidence type="ECO:0000259" key="2">
    <source>
        <dbReference type="SMART" id="SM01227"/>
    </source>
</evidence>
<reference evidence="3 4" key="1">
    <citation type="journal article" date="2023" name="Int. J. Mol. Sci.">
        <title>De Novo Assembly and Annotation of 11 Diverse Shrub Willow (Salix) Genomes Reveals Novel Gene Organization in Sex-Linked Regions.</title>
        <authorList>
            <person name="Hyden B."/>
            <person name="Feng K."/>
            <person name="Yates T.B."/>
            <person name="Jawdy S."/>
            <person name="Cereghino C."/>
            <person name="Smart L.B."/>
            <person name="Muchero W."/>
        </authorList>
    </citation>
    <scope>NUCLEOTIDE SEQUENCE [LARGE SCALE GENOMIC DNA]</scope>
    <source>
        <tissue evidence="3">Shoot tip</tissue>
    </source>
</reference>
<feature type="compositionally biased region" description="Acidic residues" evidence="1">
    <location>
        <begin position="48"/>
        <end position="58"/>
    </location>
</feature>
<feature type="compositionally biased region" description="Basic and acidic residues" evidence="1">
    <location>
        <begin position="7"/>
        <end position="25"/>
    </location>
</feature>
<keyword evidence="4" id="KW-1185">Reference proteome</keyword>
<evidence type="ECO:0000313" key="3">
    <source>
        <dbReference type="EMBL" id="KAJ6433619.1"/>
    </source>
</evidence>
<protein>
    <recommendedName>
        <fullName evidence="2">GCK domain-containing protein</fullName>
    </recommendedName>
</protein>
<dbReference type="Gene3D" id="1.10.287.2900">
    <property type="match status" value="1"/>
</dbReference>
<feature type="region of interest" description="Disordered" evidence="1">
    <location>
        <begin position="1"/>
        <end position="58"/>
    </location>
</feature>
<dbReference type="InterPro" id="IPR012891">
    <property type="entry name" value="GCK_dom"/>
</dbReference>
<feature type="compositionally biased region" description="Basic and acidic residues" evidence="1">
    <location>
        <begin position="128"/>
        <end position="138"/>
    </location>
</feature>
<dbReference type="Proteomes" id="UP001162972">
    <property type="component" value="Chromosome 13"/>
</dbReference>
<name>A0AAD6PKV2_9ROSI</name>
<dbReference type="EMBL" id="JAPFFJ010000002">
    <property type="protein sequence ID" value="KAJ6433619.1"/>
    <property type="molecule type" value="Genomic_DNA"/>
</dbReference>
<dbReference type="Pfam" id="PF07802">
    <property type="entry name" value="GCK"/>
    <property type="match status" value="1"/>
</dbReference>
<evidence type="ECO:0000313" key="4">
    <source>
        <dbReference type="Proteomes" id="UP001162972"/>
    </source>
</evidence>
<proteinExistence type="predicted"/>
<feature type="domain" description="GCK" evidence="2">
    <location>
        <begin position="57"/>
        <end position="131"/>
    </location>
</feature>
<organism evidence="3 4">
    <name type="scientific">Salix udensis</name>
    <dbReference type="NCBI Taxonomy" id="889485"/>
    <lineage>
        <taxon>Eukaryota</taxon>
        <taxon>Viridiplantae</taxon>
        <taxon>Streptophyta</taxon>
        <taxon>Embryophyta</taxon>
        <taxon>Tracheophyta</taxon>
        <taxon>Spermatophyta</taxon>
        <taxon>Magnoliopsida</taxon>
        <taxon>eudicotyledons</taxon>
        <taxon>Gunneridae</taxon>
        <taxon>Pentapetalae</taxon>
        <taxon>rosids</taxon>
        <taxon>fabids</taxon>
        <taxon>Malpighiales</taxon>
        <taxon>Salicaceae</taxon>
        <taxon>Saliceae</taxon>
        <taxon>Salix</taxon>
    </lineage>
</organism>
<dbReference type="PANTHER" id="PTHR34357">
    <property type="entry name" value="F7A19.14 PROTEIN-RELATED"/>
    <property type="match status" value="1"/>
</dbReference>
<gene>
    <name evidence="3" type="ORF">OIU84_017336</name>
</gene>
<evidence type="ECO:0000256" key="1">
    <source>
        <dbReference type="SAM" id="MobiDB-lite"/>
    </source>
</evidence>
<feature type="region of interest" description="Disordered" evidence="1">
    <location>
        <begin position="128"/>
        <end position="159"/>
    </location>
</feature>
<dbReference type="SMART" id="SM01227">
    <property type="entry name" value="GCK"/>
    <property type="match status" value="1"/>
</dbReference>
<comment type="caution">
    <text evidence="3">The sequence shown here is derived from an EMBL/GenBank/DDBJ whole genome shotgun (WGS) entry which is preliminary data.</text>
</comment>
<feature type="compositionally biased region" description="Basic and acidic residues" evidence="1">
    <location>
        <begin position="147"/>
        <end position="159"/>
    </location>
</feature>
<sequence length="180" mass="20280">MSSPDPKTPEDAKPSFDDSSSKEAIESLTSTITLEETDQTNTPMTGNQEEEEEEEEGECGFCLFMKGGGCKDAFVAWEDCIKQVEEKKDDIVEKCFEVTSALKLCMEAHADYYEPILRAEKAAEQEAVKQLEKEKEEEAAAAAQKSESNEKEKRRKVSGRDCSLRLEFHNHPDHMNSFAK</sequence>
<accession>A0AAD6PKV2</accession>
<dbReference type="AlphaFoldDB" id="A0AAD6PKV2"/>